<sequence length="82" mass="9104">MASLQPASLTQAGNKIGRLCEWFSVSIGDLPSRCGPYASRWGRYIVRQYGPSSLDCSPTNTQETSLWMPNVVAGWLIFPILR</sequence>
<evidence type="ECO:0000313" key="1">
    <source>
        <dbReference type="EMBL" id="SMP71432.1"/>
    </source>
</evidence>
<protein>
    <submittedName>
        <fullName evidence="1">Uncharacterized protein</fullName>
    </submittedName>
</protein>
<name>A0ABY1QH63_9BACT</name>
<comment type="caution">
    <text evidence="1">The sequence shown here is derived from an EMBL/GenBank/DDBJ whole genome shotgun (WGS) entry which is preliminary data.</text>
</comment>
<proteinExistence type="predicted"/>
<keyword evidence="2" id="KW-1185">Reference proteome</keyword>
<dbReference type="EMBL" id="FXUG01000014">
    <property type="protein sequence ID" value="SMP71432.1"/>
    <property type="molecule type" value="Genomic_DNA"/>
</dbReference>
<accession>A0ABY1QH63</accession>
<dbReference type="Proteomes" id="UP001158067">
    <property type="component" value="Unassembled WGS sequence"/>
</dbReference>
<reference evidence="1 2" key="1">
    <citation type="submission" date="2017-05" db="EMBL/GenBank/DDBJ databases">
        <authorList>
            <person name="Varghese N."/>
            <person name="Submissions S."/>
        </authorList>
    </citation>
    <scope>NUCLEOTIDE SEQUENCE [LARGE SCALE GENOMIC DNA]</scope>
    <source>
        <strain evidence="1 2">DSM 25457</strain>
    </source>
</reference>
<organism evidence="1 2">
    <name type="scientific">Neorhodopirellula lusitana</name>
    <dbReference type="NCBI Taxonomy" id="445327"/>
    <lineage>
        <taxon>Bacteria</taxon>
        <taxon>Pseudomonadati</taxon>
        <taxon>Planctomycetota</taxon>
        <taxon>Planctomycetia</taxon>
        <taxon>Pirellulales</taxon>
        <taxon>Pirellulaceae</taxon>
        <taxon>Neorhodopirellula</taxon>
    </lineage>
</organism>
<gene>
    <name evidence="1" type="ORF">SAMN06265222_11452</name>
</gene>
<evidence type="ECO:0000313" key="2">
    <source>
        <dbReference type="Proteomes" id="UP001158067"/>
    </source>
</evidence>